<keyword evidence="2 5" id="KW-0812">Transmembrane</keyword>
<dbReference type="InterPro" id="IPR001902">
    <property type="entry name" value="SLC26A/SulP_fam"/>
</dbReference>
<feature type="domain" description="SLC26A/SulP transporter" evidence="6">
    <location>
        <begin position="108"/>
        <end position="510"/>
    </location>
</feature>
<evidence type="ECO:0000313" key="8">
    <source>
        <dbReference type="Proteomes" id="UP000677054"/>
    </source>
</evidence>
<keyword evidence="3 5" id="KW-1133">Transmembrane helix</keyword>
<dbReference type="EMBL" id="LR901397">
    <property type="protein sequence ID" value="CAD7248515.1"/>
    <property type="molecule type" value="Genomic_DNA"/>
</dbReference>
<dbReference type="Gene3D" id="3.30.750.24">
    <property type="entry name" value="STAS domain"/>
    <property type="match status" value="1"/>
</dbReference>
<dbReference type="InterPro" id="IPR036513">
    <property type="entry name" value="STAS_dom_sf"/>
</dbReference>
<keyword evidence="8" id="KW-1185">Reference proteome</keyword>
<dbReference type="NCBIfam" id="TIGR00815">
    <property type="entry name" value="sulP"/>
    <property type="match status" value="1"/>
</dbReference>
<evidence type="ECO:0000256" key="4">
    <source>
        <dbReference type="ARBA" id="ARBA00023136"/>
    </source>
</evidence>
<feature type="transmembrane region" description="Helical" evidence="5">
    <location>
        <begin position="207"/>
        <end position="228"/>
    </location>
</feature>
<dbReference type="InterPro" id="IPR011547">
    <property type="entry name" value="SLC26A/SulP_dom"/>
</dbReference>
<feature type="transmembrane region" description="Helical" evidence="5">
    <location>
        <begin position="318"/>
        <end position="340"/>
    </location>
</feature>
<feature type="transmembrane region" description="Helical" evidence="5">
    <location>
        <begin position="282"/>
        <end position="306"/>
    </location>
</feature>
<feature type="transmembrane region" description="Helical" evidence="5">
    <location>
        <begin position="137"/>
        <end position="153"/>
    </location>
</feature>
<keyword evidence="4 5" id="KW-0472">Membrane</keyword>
<dbReference type="AlphaFoldDB" id="A0A7R8XJD6"/>
<proteinExistence type="predicted"/>
<name>A0A7R8XJD6_9CRUS</name>
<feature type="transmembrane region" description="Helical" evidence="5">
    <location>
        <begin position="447"/>
        <end position="467"/>
    </location>
</feature>
<gene>
    <name evidence="7" type="ORF">DSTB1V02_LOCUS8327</name>
</gene>
<feature type="transmembrane region" description="Helical" evidence="5">
    <location>
        <begin position="511"/>
        <end position="536"/>
    </location>
</feature>
<dbReference type="PANTHER" id="PTHR11814">
    <property type="entry name" value="SULFATE TRANSPORTER"/>
    <property type="match status" value="1"/>
</dbReference>
<protein>
    <recommendedName>
        <fullName evidence="6">SLC26A/SulP transporter domain-containing protein</fullName>
    </recommendedName>
</protein>
<evidence type="ECO:0000313" key="7">
    <source>
        <dbReference type="EMBL" id="CAD7248515.1"/>
    </source>
</evidence>
<comment type="subcellular location">
    <subcellularLocation>
        <location evidence="1">Membrane</location>
        <topology evidence="1">Multi-pass membrane protein</topology>
    </subcellularLocation>
</comment>
<dbReference type="GO" id="GO:0055085">
    <property type="term" value="P:transmembrane transport"/>
    <property type="evidence" value="ECO:0007669"/>
    <property type="project" value="InterPro"/>
</dbReference>
<feature type="transmembrane region" description="Helical" evidence="5">
    <location>
        <begin position="374"/>
        <end position="393"/>
    </location>
</feature>
<reference evidence="7" key="1">
    <citation type="submission" date="2020-11" db="EMBL/GenBank/DDBJ databases">
        <authorList>
            <person name="Tran Van P."/>
        </authorList>
    </citation>
    <scope>NUCLEOTIDE SEQUENCE</scope>
</reference>
<evidence type="ECO:0000259" key="6">
    <source>
        <dbReference type="Pfam" id="PF00916"/>
    </source>
</evidence>
<evidence type="ECO:0000256" key="1">
    <source>
        <dbReference type="ARBA" id="ARBA00004141"/>
    </source>
</evidence>
<dbReference type="Pfam" id="PF00916">
    <property type="entry name" value="Sulfate_transp"/>
    <property type="match status" value="1"/>
</dbReference>
<dbReference type="GO" id="GO:0016020">
    <property type="term" value="C:membrane"/>
    <property type="evidence" value="ECO:0007669"/>
    <property type="project" value="UniProtKB-SubCell"/>
</dbReference>
<evidence type="ECO:0000256" key="3">
    <source>
        <dbReference type="ARBA" id="ARBA00022989"/>
    </source>
</evidence>
<organism evidence="7">
    <name type="scientific">Darwinula stevensoni</name>
    <dbReference type="NCBI Taxonomy" id="69355"/>
    <lineage>
        <taxon>Eukaryota</taxon>
        <taxon>Metazoa</taxon>
        <taxon>Ecdysozoa</taxon>
        <taxon>Arthropoda</taxon>
        <taxon>Crustacea</taxon>
        <taxon>Oligostraca</taxon>
        <taxon>Ostracoda</taxon>
        <taxon>Podocopa</taxon>
        <taxon>Podocopida</taxon>
        <taxon>Darwinulocopina</taxon>
        <taxon>Darwinuloidea</taxon>
        <taxon>Darwinulidae</taxon>
        <taxon>Darwinula</taxon>
    </lineage>
</organism>
<accession>A0A7R8XJD6</accession>
<evidence type="ECO:0000256" key="2">
    <source>
        <dbReference type="ARBA" id="ARBA00022692"/>
    </source>
</evidence>
<dbReference type="EMBL" id="CAJPEV010001880">
    <property type="protein sequence ID" value="CAG0894714.1"/>
    <property type="molecule type" value="Genomic_DNA"/>
</dbReference>
<feature type="transmembrane region" description="Helical" evidence="5">
    <location>
        <begin position="473"/>
        <end position="490"/>
    </location>
</feature>
<dbReference type="Proteomes" id="UP000677054">
    <property type="component" value="Unassembled WGS sequence"/>
</dbReference>
<sequence length="637" mass="70588">MNLVMVHNRLTSDYCEIGSNKTSFSERITQFMSAMESPFSRPRRSFTQQDLQQEFHYRSEDPITVGEKARSFFGSHCQCSWEKAKATFFSFFPIFYWLPRYNVQRDLLPDIVAGCTVAIMHVPQGLAYALLANLPPIYGIYMAFFPVPIYVLMGTSRHISMGSFAVVTLMTGKVVEVYKDKLDGMQSEQSLQNSTALSTDDTDIHRAILVASAVSLTVGLFQILMGVVQMGRLTVFLSDTLVSAFTTGAAVHVATSQVQHVFGLPLPKHYGPTKLIQTYRDFFPMIVSSNVAALIVSGVTMLVLVLNNDFLKSHLAKMCRFPVPIELICVVIGTGVSYAANLHGNYDLATVGDLPTGLPHPEVPPVWLMREVDFTIQCLVIAIVSYATSISLAKLFARKANYHVCPNQELLAQGAGNAFGAAFGCPPFAASLARSLVQESVGGKTQVASLVSCALLVFILFFLAPLFEALPKCVLAGIILVALRGMFLQVKDLKTAWRVSKLDAFVWVSTFLAVTLIDIDYGLAIGVAASLFSLIWRCQRAYACVLGHIPDMGIYVDVCRFGLAIEEKGIKILHYGAGIHFANRETFQQQVYKLSHLDPEKWRKDTEKRHKSMAARRRKLKARSFSFPVHLEEDGIE</sequence>
<evidence type="ECO:0000256" key="5">
    <source>
        <dbReference type="SAM" id="Phobius"/>
    </source>
</evidence>
<dbReference type="OrthoDB" id="7365796at2759"/>